<dbReference type="Gene3D" id="3.40.920.10">
    <property type="entry name" value="Pyruvate-ferredoxin oxidoreductase, PFOR, domain III"/>
    <property type="match status" value="1"/>
</dbReference>
<proteinExistence type="predicted"/>
<dbReference type="AlphaFoldDB" id="A0A1W1WTI7"/>
<reference evidence="4" key="1">
    <citation type="submission" date="2017-04" db="EMBL/GenBank/DDBJ databases">
        <authorList>
            <person name="Varghese N."/>
            <person name="Submissions S."/>
        </authorList>
    </citation>
    <scope>NUCLEOTIDE SEQUENCE [LARGE SCALE GENOMIC DNA]</scope>
    <source>
        <strain evidence="4">DSM 16512</strain>
    </source>
</reference>
<evidence type="ECO:0000259" key="2">
    <source>
        <dbReference type="Pfam" id="PF01558"/>
    </source>
</evidence>
<feature type="domain" description="Pyruvate/ketoisovalerate oxidoreductase catalytic" evidence="2">
    <location>
        <begin position="11"/>
        <end position="175"/>
    </location>
</feature>
<keyword evidence="1" id="KW-0560">Oxidoreductase</keyword>
<dbReference type="PANTHER" id="PTHR42730:SF1">
    <property type="entry name" value="2-OXOGLUTARATE SYNTHASE SUBUNIT KORC"/>
    <property type="match status" value="1"/>
</dbReference>
<dbReference type="RefSeq" id="WP_084275837.1">
    <property type="nucleotide sequence ID" value="NZ_AP026671.1"/>
</dbReference>
<dbReference type="PANTHER" id="PTHR42730">
    <property type="entry name" value="2-OXOGLUTARATE SYNTHASE SUBUNIT KORC"/>
    <property type="match status" value="1"/>
</dbReference>
<dbReference type="Proteomes" id="UP000192602">
    <property type="component" value="Unassembled WGS sequence"/>
</dbReference>
<dbReference type="Pfam" id="PF01558">
    <property type="entry name" value="POR"/>
    <property type="match status" value="1"/>
</dbReference>
<organism evidence="3 4">
    <name type="scientific">Nitratiruptor tergarcus DSM 16512</name>
    <dbReference type="NCBI Taxonomy" id="1069081"/>
    <lineage>
        <taxon>Bacteria</taxon>
        <taxon>Pseudomonadati</taxon>
        <taxon>Campylobacterota</taxon>
        <taxon>Epsilonproteobacteria</taxon>
        <taxon>Nautiliales</taxon>
        <taxon>Nitratiruptoraceae</taxon>
        <taxon>Nitratiruptor</taxon>
    </lineage>
</organism>
<gene>
    <name evidence="3" type="ORF">SAMN05660197_1440</name>
</gene>
<dbReference type="GO" id="GO:0016903">
    <property type="term" value="F:oxidoreductase activity, acting on the aldehyde or oxo group of donors"/>
    <property type="evidence" value="ECO:0007669"/>
    <property type="project" value="InterPro"/>
</dbReference>
<dbReference type="OrthoDB" id="9789125at2"/>
<dbReference type="NCBIfam" id="NF006275">
    <property type="entry name" value="PRK08441.1"/>
    <property type="match status" value="1"/>
</dbReference>
<name>A0A1W1WTI7_9BACT</name>
<dbReference type="SUPFAM" id="SSF53323">
    <property type="entry name" value="Pyruvate-ferredoxin oxidoreductase, PFOR, domain III"/>
    <property type="match status" value="1"/>
</dbReference>
<keyword evidence="4" id="KW-1185">Reference proteome</keyword>
<dbReference type="STRING" id="1069081.SAMN05660197_1440"/>
<evidence type="ECO:0000256" key="1">
    <source>
        <dbReference type="ARBA" id="ARBA00023002"/>
    </source>
</evidence>
<dbReference type="InterPro" id="IPR052554">
    <property type="entry name" value="2-oxoglutarate_synth_KorC"/>
</dbReference>
<dbReference type="EMBL" id="FWWZ01000001">
    <property type="protein sequence ID" value="SMC09621.1"/>
    <property type="molecule type" value="Genomic_DNA"/>
</dbReference>
<sequence length="204" mass="22231">MRHQLRFTGVGGQGVLLAGEILAAAKIKAGGYGVKAATYTSQVRGGPTKVDIILDDEEILYPYANEGEIEYMLSTAQVSYNQFKSGVKDGGIIVFEPNLVTPSQEDLDRWEMYAIPIISIAKEEVGNVVTQSVVALGVTIEMTKVLPEELVYETMISKVPPKFVELNKTAYNLGVKYAREAKEKGRIKTVAEAEALKAKDICAV</sequence>
<accession>A0A1W1WTI7</accession>
<dbReference type="InterPro" id="IPR002869">
    <property type="entry name" value="Pyrv_flavodox_OxRed_cen"/>
</dbReference>
<protein>
    <submittedName>
        <fullName evidence="3">2-oxoglutarate ferredoxin oxidoreductase subunit gamma</fullName>
    </submittedName>
</protein>
<dbReference type="InterPro" id="IPR019752">
    <property type="entry name" value="Pyrv/ketoisovalerate_OxRed_cat"/>
</dbReference>
<evidence type="ECO:0000313" key="4">
    <source>
        <dbReference type="Proteomes" id="UP000192602"/>
    </source>
</evidence>
<evidence type="ECO:0000313" key="3">
    <source>
        <dbReference type="EMBL" id="SMC09621.1"/>
    </source>
</evidence>